<protein>
    <submittedName>
        <fullName evidence="1">Uncharacterized protein</fullName>
    </submittedName>
</protein>
<dbReference type="KEGG" id="psup:E5P55_00510"/>
<dbReference type="PRINTS" id="PR00789">
    <property type="entry name" value="OSIALOPTASE"/>
</dbReference>
<gene>
    <name evidence="1" type="ORF">E5P55_00510</name>
</gene>
<dbReference type="Proteomes" id="UP000594451">
    <property type="component" value="Chromosome"/>
</dbReference>
<name>A0A7T0BRL5_9BACT</name>
<reference evidence="1 2" key="1">
    <citation type="journal article" date="2020" name="Sci. Rep.">
        <title>Morphology, ultrastructure, genomics, and phylogeny of Euplotes vanleeuwenhoeki sp. nov. and its ultra-reduced endosymbiont Candidatus Pinguicoccus supinus sp. nov.</title>
        <authorList>
            <person name="Serra V."/>
            <person name="Gammuto L."/>
            <person name="Nitla V."/>
            <person name="Castelli M."/>
            <person name="Lanzoni O."/>
            <person name="Sassera D."/>
            <person name="Bandi C."/>
            <person name="Sandeep B.V."/>
            <person name="Verni F."/>
            <person name="Modeo L."/>
            <person name="Petroni G."/>
        </authorList>
    </citation>
    <scope>NUCLEOTIDE SEQUENCE [LARGE SCALE GENOMIC DNA]</scope>
    <source>
        <strain evidence="1 2">KKR18_Esm</strain>
    </source>
</reference>
<evidence type="ECO:0000313" key="2">
    <source>
        <dbReference type="Proteomes" id="UP000594451"/>
    </source>
</evidence>
<dbReference type="InterPro" id="IPR017861">
    <property type="entry name" value="KAE1/TsaD"/>
</dbReference>
<organism evidence="1 2">
    <name type="scientific">Candidatus Pinguicoccus supinus</name>
    <dbReference type="NCBI Taxonomy" id="2529394"/>
    <lineage>
        <taxon>Bacteria</taxon>
        <taxon>Pseudomonadati</taxon>
        <taxon>Verrucomicrobiota</taxon>
        <taxon>Candidatus Pinguicoccus</taxon>
    </lineage>
</organism>
<evidence type="ECO:0000313" key="1">
    <source>
        <dbReference type="EMBL" id="QPJ58458.1"/>
    </source>
</evidence>
<accession>A0A7T0BRL5</accession>
<dbReference type="Gene3D" id="3.30.420.40">
    <property type="match status" value="1"/>
</dbReference>
<dbReference type="EMBL" id="CP039370">
    <property type="protein sequence ID" value="QPJ58458.1"/>
    <property type="molecule type" value="Genomic_DNA"/>
</dbReference>
<keyword evidence="2" id="KW-1185">Reference proteome</keyword>
<proteinExistence type="predicted"/>
<dbReference type="AlphaFoldDB" id="A0A7T0BRL5"/>
<sequence>MFRLNKYYFTLNILISGKSSSISFTDNNFNTWVVGYSLDDAIGEFFDKGSKILKISNFGGKFLEKYSTI</sequence>